<dbReference type="eggNOG" id="COG0682">
    <property type="taxonomic scope" value="Bacteria"/>
</dbReference>
<keyword evidence="2" id="KW-0808">Transferase</keyword>
<accession>C6PTX1</accession>
<keyword evidence="1" id="KW-0472">Membrane</keyword>
<dbReference type="InterPro" id="IPR001640">
    <property type="entry name" value="Lgt"/>
</dbReference>
<organism evidence="2 3">
    <name type="scientific">Clostridium carboxidivorans P7</name>
    <dbReference type="NCBI Taxonomy" id="536227"/>
    <lineage>
        <taxon>Bacteria</taxon>
        <taxon>Bacillati</taxon>
        <taxon>Bacillota</taxon>
        <taxon>Clostridia</taxon>
        <taxon>Eubacteriales</taxon>
        <taxon>Clostridiaceae</taxon>
        <taxon>Clostridium</taxon>
    </lineage>
</organism>
<keyword evidence="1" id="KW-0812">Transmembrane</keyword>
<dbReference type="AlphaFoldDB" id="C6PTX1"/>
<keyword evidence="2" id="KW-0449">Lipoprotein</keyword>
<evidence type="ECO:0000313" key="2">
    <source>
        <dbReference type="EMBL" id="EET87270.1"/>
    </source>
</evidence>
<comment type="caution">
    <text evidence="2">The sequence shown here is derived from an EMBL/GenBank/DDBJ whole genome shotgun (WGS) entry which is preliminary data.</text>
</comment>
<sequence length="67" mass="7564">MNPIAFSINGFDVRWYGVIIGTGVIMALILGNINCKARNYNFDNVMDVFLIFLPICCNRSKSLLCIF</sequence>
<keyword evidence="3" id="KW-1185">Reference proteome</keyword>
<feature type="transmembrane region" description="Helical" evidence="1">
    <location>
        <begin position="15"/>
        <end position="33"/>
    </location>
</feature>
<dbReference type="Proteomes" id="UP000004198">
    <property type="component" value="Unassembled WGS sequence"/>
</dbReference>
<dbReference type="Pfam" id="PF01790">
    <property type="entry name" value="LGT"/>
    <property type="match status" value="1"/>
</dbReference>
<gene>
    <name evidence="2" type="ORF">CcarbDRAFT_2238</name>
</gene>
<evidence type="ECO:0000256" key="1">
    <source>
        <dbReference type="SAM" id="Phobius"/>
    </source>
</evidence>
<proteinExistence type="predicted"/>
<dbReference type="GO" id="GO:0005886">
    <property type="term" value="C:plasma membrane"/>
    <property type="evidence" value="ECO:0007669"/>
    <property type="project" value="InterPro"/>
</dbReference>
<dbReference type="EMBL" id="ACVI01000033">
    <property type="protein sequence ID" value="EET87270.1"/>
    <property type="molecule type" value="Genomic_DNA"/>
</dbReference>
<dbReference type="GO" id="GO:0008961">
    <property type="term" value="F:phosphatidylglycerol-prolipoprotein diacylglyceryl transferase activity"/>
    <property type="evidence" value="ECO:0007669"/>
    <property type="project" value="InterPro"/>
</dbReference>
<dbReference type="GO" id="GO:0042158">
    <property type="term" value="P:lipoprotein biosynthetic process"/>
    <property type="evidence" value="ECO:0007669"/>
    <property type="project" value="InterPro"/>
</dbReference>
<keyword evidence="1" id="KW-1133">Transmembrane helix</keyword>
<protein>
    <submittedName>
        <fullName evidence="2">Prolipoprotein diacylglyceryl transferase</fullName>
    </submittedName>
</protein>
<name>C6PTX1_9CLOT</name>
<reference evidence="2 3" key="1">
    <citation type="submission" date="2009-06" db="EMBL/GenBank/DDBJ databases">
        <title>The draft genome of Clostridium carboxidivorans P7.</title>
        <authorList>
            <consortium name="US DOE Joint Genome Institute (JGI-PGF)"/>
            <person name="Lucas S."/>
            <person name="Copeland A."/>
            <person name="Lapidus A."/>
            <person name="Glavina del Rio T."/>
            <person name="Tice H."/>
            <person name="Bruce D."/>
            <person name="Goodwin L."/>
            <person name="Pitluck S."/>
            <person name="Larimer F."/>
            <person name="Land M.L."/>
            <person name="Hauser L."/>
            <person name="Hemme C.L."/>
        </authorList>
    </citation>
    <scope>NUCLEOTIDE SEQUENCE [LARGE SCALE GENOMIC DNA]</scope>
    <source>
        <strain evidence="2 3">P7</strain>
    </source>
</reference>
<evidence type="ECO:0000313" key="3">
    <source>
        <dbReference type="Proteomes" id="UP000004198"/>
    </source>
</evidence>